<gene>
    <name evidence="4" type="ORF">DKK75_05480</name>
</gene>
<dbReference type="Pfam" id="PF20737">
    <property type="entry name" value="Glyco_hydro127C"/>
    <property type="match status" value="1"/>
</dbReference>
<dbReference type="SUPFAM" id="SSF48208">
    <property type="entry name" value="Six-hairpin glycosidases"/>
    <property type="match status" value="1"/>
</dbReference>
<dbReference type="InterPro" id="IPR008928">
    <property type="entry name" value="6-hairpin_glycosidase_sf"/>
</dbReference>
<evidence type="ECO:0000259" key="3">
    <source>
        <dbReference type="Pfam" id="PF20737"/>
    </source>
</evidence>
<dbReference type="PANTHER" id="PTHR43465:SF2">
    <property type="entry name" value="DUF1680 DOMAIN PROTEIN (AFU_ORTHOLOGUE AFUA_1G08910)"/>
    <property type="match status" value="1"/>
</dbReference>
<evidence type="ECO:0000259" key="1">
    <source>
        <dbReference type="Pfam" id="PF07944"/>
    </source>
</evidence>
<evidence type="ECO:0008006" key="6">
    <source>
        <dbReference type="Google" id="ProtNLM"/>
    </source>
</evidence>
<dbReference type="InterPro" id="IPR049049">
    <property type="entry name" value="Beta-AFase-like_GH127_C"/>
</dbReference>
<dbReference type="AlphaFoldDB" id="A0A318M722"/>
<evidence type="ECO:0000313" key="5">
    <source>
        <dbReference type="Proteomes" id="UP000247744"/>
    </source>
</evidence>
<organism evidence="4 5">
    <name type="scientific">Bifidobacterium asteroides</name>
    <dbReference type="NCBI Taxonomy" id="1684"/>
    <lineage>
        <taxon>Bacteria</taxon>
        <taxon>Bacillati</taxon>
        <taxon>Actinomycetota</taxon>
        <taxon>Actinomycetes</taxon>
        <taxon>Bifidobacteriales</taxon>
        <taxon>Bifidobacteriaceae</taxon>
        <taxon>Bifidobacterium</taxon>
    </lineage>
</organism>
<evidence type="ECO:0000313" key="4">
    <source>
        <dbReference type="EMBL" id="PXY82233.1"/>
    </source>
</evidence>
<comment type="caution">
    <text evidence="4">The sequence shown here is derived from an EMBL/GenBank/DDBJ whole genome shotgun (WGS) entry which is preliminary data.</text>
</comment>
<dbReference type="Pfam" id="PF20736">
    <property type="entry name" value="Glyco_hydro127M"/>
    <property type="match status" value="1"/>
</dbReference>
<feature type="domain" description="Non-reducing end beta-L-arabinofuranosidase-like GH127 C-terminal" evidence="3">
    <location>
        <begin position="552"/>
        <end position="666"/>
    </location>
</feature>
<dbReference type="Gene3D" id="1.50.10.10">
    <property type="match status" value="1"/>
</dbReference>
<sequence>MRKSQLRGKPLPSEPRVRITSAFWKQRREQIARVVLPYQWQVLNDQVDVNVPDDPAGNQGSDPLSHAVSNLRIAAGERAGEFKGMVFQDSDVYKWLEEAAYVLKYHPDPHLQEVCDRTVDLISRAQAPDGYLVTAFQIGTGPWANRRPFTQLQQSHETYSMGHYIEAGLAYYQATGNGQALDIARRMADCIDAHIGPEEGKIHGADGHPEIELALCKLFEATGEERYKQLAAYLIDIRGQDPRFYEKQQKSAPGEQIAPDMADYPLEYFQAERPVRQQQTAHGHAVRLIYLCTGMAHLAAITQDADLERTVRRLCHNLVDKRMYITGNIGSTHVGESLTYDYDLPNDTMYGETCASVGAAMLTERMLALDADGEYGDVLERELFNGALAGISLDGRQYFYVNPLQVDPEGVDNPDRHHVLAHRVDWFGCACCPANIARLIASVDRYIYARPDGSTVLSHQFIANQASFDNGLEVVQSTNFPWSGLVDYDLKMDADALGPVRFGIRVPGWTANSYKLTLDGSEESTEPDRGFFYVDLAPGQRCHVHLEMNMDVKFMRANSRVSLDAGSVALMRGPLVYCAESTDNPGKLWQYRVLMDPGKVSSEFHQDLLGGVDVLTVPAMLASEDNPDDPLYMPLSDRHERSASMKLVPYYAWANRERGSMRVWLRS</sequence>
<dbReference type="InterPro" id="IPR049046">
    <property type="entry name" value="Beta-AFase-like_GH127_middle"/>
</dbReference>
<dbReference type="Proteomes" id="UP000247744">
    <property type="component" value="Unassembled WGS sequence"/>
</dbReference>
<dbReference type="InterPro" id="IPR012341">
    <property type="entry name" value="6hp_glycosidase-like_sf"/>
</dbReference>
<feature type="domain" description="Non-reducing end beta-L-arabinofuranosidase-like GH127 catalytic" evidence="1">
    <location>
        <begin position="17"/>
        <end position="444"/>
    </location>
</feature>
<dbReference type="GO" id="GO:0005975">
    <property type="term" value="P:carbohydrate metabolic process"/>
    <property type="evidence" value="ECO:0007669"/>
    <property type="project" value="InterPro"/>
</dbReference>
<dbReference type="RefSeq" id="WP_110452438.1">
    <property type="nucleotide sequence ID" value="NZ_QGLL01000008.1"/>
</dbReference>
<dbReference type="InterPro" id="IPR012878">
    <property type="entry name" value="Beta-AFase-like_GH127_cat"/>
</dbReference>
<feature type="domain" description="Non-reducing end beta-L-arabinofuranosidase-like GH127 middle" evidence="2">
    <location>
        <begin position="455"/>
        <end position="549"/>
    </location>
</feature>
<dbReference type="Pfam" id="PF07944">
    <property type="entry name" value="Beta-AFase-like_GH127_cat"/>
    <property type="match status" value="1"/>
</dbReference>
<protein>
    <recommendedName>
        <fullName evidence="6">Glycoside hydrolase family 127 protein</fullName>
    </recommendedName>
</protein>
<dbReference type="OrthoDB" id="9757939at2"/>
<dbReference type="EMBL" id="QGLL01000008">
    <property type="protein sequence ID" value="PXY82233.1"/>
    <property type="molecule type" value="Genomic_DNA"/>
</dbReference>
<proteinExistence type="predicted"/>
<reference evidence="4 5" key="1">
    <citation type="submission" date="2018-05" db="EMBL/GenBank/DDBJ databases">
        <title>Reference genomes for bee gut microbiota database.</title>
        <authorList>
            <person name="Ellegaard K.M."/>
        </authorList>
    </citation>
    <scope>NUCLEOTIDE SEQUENCE [LARGE SCALE GENOMIC DNA]</scope>
    <source>
        <strain evidence="4 5">ESL0200</strain>
    </source>
</reference>
<dbReference type="PANTHER" id="PTHR43465">
    <property type="entry name" value="DUF1680 DOMAIN PROTEIN (AFU_ORTHOLOGUE AFUA_1G08910)"/>
    <property type="match status" value="1"/>
</dbReference>
<evidence type="ECO:0000259" key="2">
    <source>
        <dbReference type="Pfam" id="PF20736"/>
    </source>
</evidence>
<name>A0A318M722_9BIFI</name>
<accession>A0A318M722</accession>
<dbReference type="InterPro" id="IPR049174">
    <property type="entry name" value="Beta-AFase-like"/>
</dbReference>